<protein>
    <submittedName>
        <fullName evidence="1">Uncharacterized protein</fullName>
    </submittedName>
</protein>
<evidence type="ECO:0000313" key="2">
    <source>
        <dbReference type="Proteomes" id="UP000014316"/>
    </source>
</evidence>
<feature type="non-terminal residue" evidence="1">
    <location>
        <position position="61"/>
    </location>
</feature>
<dbReference type="Proteomes" id="UP000014316">
    <property type="component" value="Unassembled WGS sequence"/>
</dbReference>
<sequence length="61" mass="7012">MKKQTVIHEHLYRNLDSISKFVQQVLQNLPTESDPKQKPATTGWFSQIRITNIMKLSSAQG</sequence>
<evidence type="ECO:0000313" key="1">
    <source>
        <dbReference type="EMBL" id="EPC54617.1"/>
    </source>
</evidence>
<comment type="caution">
    <text evidence="1">The sequence shown here is derived from an EMBL/GenBank/DDBJ whole genome shotgun (WGS) entry which is preliminary data.</text>
</comment>
<dbReference type="AlphaFoldDB" id="A0A829GHD3"/>
<organism evidence="1 2">
    <name type="scientific">Lacticaseibacillus paracasei subsp. paracasei Lpp123</name>
    <dbReference type="NCBI Taxonomy" id="1256201"/>
    <lineage>
        <taxon>Bacteria</taxon>
        <taxon>Bacillati</taxon>
        <taxon>Bacillota</taxon>
        <taxon>Bacilli</taxon>
        <taxon>Lactobacillales</taxon>
        <taxon>Lactobacillaceae</taxon>
        <taxon>Lacticaseibacillus</taxon>
    </lineage>
</organism>
<gene>
    <name evidence="1" type="ORF">Lpp123_07300</name>
</gene>
<accession>A0A829GHD3</accession>
<reference evidence="1 2" key="1">
    <citation type="journal article" date="2013" name="PLoS ONE">
        <title>Lactobacillus paracasei comparative genomics: towards species pan-genome definition and exploitation of diversity.</title>
        <authorList>
            <person name="Smokvina T."/>
            <person name="Wels M."/>
            <person name="Polka J."/>
            <person name="Chervaux C."/>
            <person name="Brisse S."/>
            <person name="Boekhorst J."/>
            <person name="van Hylckama Vlieg J.E."/>
            <person name="Siezen R.J."/>
        </authorList>
    </citation>
    <scope>NUCLEOTIDE SEQUENCE [LARGE SCALE GENOMIC DNA]</scope>
    <source>
        <strain evidence="1 2">Lpp123</strain>
    </source>
</reference>
<dbReference type="EMBL" id="ANJW01000424">
    <property type="protein sequence ID" value="EPC54617.1"/>
    <property type="molecule type" value="Genomic_DNA"/>
</dbReference>
<proteinExistence type="predicted"/>
<name>A0A829GHD3_LACPA</name>